<evidence type="ECO:0000256" key="1">
    <source>
        <dbReference type="PROSITE-ProRule" id="PRU00339"/>
    </source>
</evidence>
<dbReference type="Proteomes" id="UP000249542">
    <property type="component" value="Unassembled WGS sequence"/>
</dbReference>
<organism evidence="3 4">
    <name type="scientific">Mesonia algae</name>
    <dbReference type="NCBI Taxonomy" id="213248"/>
    <lineage>
        <taxon>Bacteria</taxon>
        <taxon>Pseudomonadati</taxon>
        <taxon>Bacteroidota</taxon>
        <taxon>Flavobacteriia</taxon>
        <taxon>Flavobacteriales</taxon>
        <taxon>Flavobacteriaceae</taxon>
        <taxon>Mesonia</taxon>
    </lineage>
</organism>
<feature type="compositionally biased region" description="Polar residues" evidence="2">
    <location>
        <begin position="413"/>
        <end position="428"/>
    </location>
</feature>
<evidence type="ECO:0000313" key="3">
    <source>
        <dbReference type="EMBL" id="PZW44239.1"/>
    </source>
</evidence>
<dbReference type="SMART" id="SM00028">
    <property type="entry name" value="TPR"/>
    <property type="match status" value="4"/>
</dbReference>
<keyword evidence="1" id="KW-0802">TPR repeat</keyword>
<dbReference type="InterPro" id="IPR019734">
    <property type="entry name" value="TPR_rpt"/>
</dbReference>
<dbReference type="InterPro" id="IPR011990">
    <property type="entry name" value="TPR-like_helical_dom_sf"/>
</dbReference>
<name>A0A2W7ICR4_9FLAO</name>
<dbReference type="PROSITE" id="PS50005">
    <property type="entry name" value="TPR"/>
    <property type="match status" value="1"/>
</dbReference>
<gene>
    <name evidence="3" type="ORF">LX95_00573</name>
</gene>
<reference evidence="3 4" key="1">
    <citation type="submission" date="2018-06" db="EMBL/GenBank/DDBJ databases">
        <title>Genomic Encyclopedia of Archaeal and Bacterial Type Strains, Phase II (KMG-II): from individual species to whole genera.</title>
        <authorList>
            <person name="Goeker M."/>
        </authorList>
    </citation>
    <scope>NUCLEOTIDE SEQUENCE [LARGE SCALE GENOMIC DNA]</scope>
    <source>
        <strain evidence="3 4">DSM 15361</strain>
    </source>
</reference>
<evidence type="ECO:0000313" key="4">
    <source>
        <dbReference type="Proteomes" id="UP000249542"/>
    </source>
</evidence>
<dbReference type="SUPFAM" id="SSF48452">
    <property type="entry name" value="TPR-like"/>
    <property type="match status" value="2"/>
</dbReference>
<dbReference type="Pfam" id="PF13174">
    <property type="entry name" value="TPR_6"/>
    <property type="match status" value="1"/>
</dbReference>
<evidence type="ECO:0000256" key="2">
    <source>
        <dbReference type="SAM" id="MobiDB-lite"/>
    </source>
</evidence>
<accession>A0A2W7ICR4</accession>
<comment type="caution">
    <text evidence="3">The sequence shown here is derived from an EMBL/GenBank/DDBJ whole genome shotgun (WGS) entry which is preliminary data.</text>
</comment>
<sequence>MGAYYNIIYNGNLALELGKDEVEQTYIDNYWEILPIERMQVVEEARLPGESKNENFERAEDKAAKAIQKHNINIGGTEYNPQMDEAFLLLGKARYYDQRFFPAIEAFNYIITDYPESDRIATAKIWREKTNMRMGNNETALKNLKELLAQDLEFEEEDLADASATLAQAYINLEQNDSAIAPLTEAIRVTPSNEKRGRYLYIKGQLYDRLAQIDSANKTFDEVIALNRKSPRVYMINAYMEKARNYDFDEQDRLALLELLQELEEDRENRPFLDKIYYQIAEYYRANDTIPGSVTFYNKSLRTDTRDTYLKSRNYLTLGNINFDAAQYKDAGAYYDSTLTNLPENTREYRAIRKKRVNLDDVILYEDIAAKNDSILNLVNMSEADRLTFFTEYTNSLKETAIAEAKEEAKNKNQTPSNLFGKQRSTAGGASSGGDFYFYDSKQVAKGVMKFNRTWGNRALADNWRYEKGGKNESQEDEIDPEEAILAEIESDPQYQPVTYVESIPKDEKLIDSLGKERNFAYYQLGVIYKEKFKEYQLAANKLEALLENKPEERLILPSKYNLYKIYEAMGDDANANRWKQNILTNHSDSRYATILRNPRGLLDDQNSPEAVYASVYRKFENQEYKTVIEEANKNIEVFTGNDIVPKFELLKATASGRYYGFEEYKKGLNYVALTYPQSEEGKRAEEIVSKSLPVLKNKTFKFPKNAKEYKLVYPFELAIQQVDTNQVNSDKEKEKIADKEEFTIDDVVALKEKIDEAIVEFGFTDLYTSIDIYSPNKTLLIVHGLKSKLGAEGFGEKLLKEKDYKIDYQNIGIASEDYKTVQVHKNLSDYISQATK</sequence>
<protein>
    <submittedName>
        <fullName evidence="3">Protein involved in gliding motility SprE</fullName>
    </submittedName>
</protein>
<feature type="region of interest" description="Disordered" evidence="2">
    <location>
        <begin position="407"/>
        <end position="428"/>
    </location>
</feature>
<keyword evidence="4" id="KW-1185">Reference proteome</keyword>
<dbReference type="Gene3D" id="1.25.40.10">
    <property type="entry name" value="Tetratricopeptide repeat domain"/>
    <property type="match status" value="4"/>
</dbReference>
<dbReference type="AlphaFoldDB" id="A0A2W7ICR4"/>
<dbReference type="EMBL" id="QKYV01000001">
    <property type="protein sequence ID" value="PZW44239.1"/>
    <property type="molecule type" value="Genomic_DNA"/>
</dbReference>
<feature type="repeat" description="TPR" evidence="1">
    <location>
        <begin position="160"/>
        <end position="193"/>
    </location>
</feature>
<proteinExistence type="predicted"/>